<keyword evidence="2" id="KW-0732">Signal</keyword>
<feature type="region of interest" description="Disordered" evidence="1">
    <location>
        <begin position="16"/>
        <end position="36"/>
    </location>
</feature>
<feature type="compositionally biased region" description="Pro residues" evidence="1">
    <location>
        <begin position="78"/>
        <end position="93"/>
    </location>
</feature>
<dbReference type="EMBL" id="NISI01000008">
    <property type="protein sequence ID" value="OWR02562.1"/>
    <property type="molecule type" value="Genomic_DNA"/>
</dbReference>
<comment type="caution">
    <text evidence="3">The sequence shown here is derived from an EMBL/GenBank/DDBJ whole genome shotgun (WGS) entry which is preliminary data.</text>
</comment>
<dbReference type="OrthoDB" id="8913321at2"/>
<feature type="chain" id="PRO_5013372852" evidence="2">
    <location>
        <begin position="19"/>
        <end position="93"/>
    </location>
</feature>
<reference evidence="3 4" key="1">
    <citation type="journal article" date="2007" name="Int. J. Syst. Evol. Microbiol.">
        <title>Description of Pelomonas aquatica sp. nov. and Pelomonas puraquae sp. nov., isolated from industrial and haemodialysis water.</title>
        <authorList>
            <person name="Gomila M."/>
            <person name="Bowien B."/>
            <person name="Falsen E."/>
            <person name="Moore E.R."/>
            <person name="Lalucat J."/>
        </authorList>
    </citation>
    <scope>NUCLEOTIDE SEQUENCE [LARGE SCALE GENOMIC DNA]</scope>
    <source>
        <strain evidence="3 4">CCUG 52769</strain>
    </source>
</reference>
<evidence type="ECO:0000313" key="4">
    <source>
        <dbReference type="Proteomes" id="UP000197446"/>
    </source>
</evidence>
<organism evidence="3 4">
    <name type="scientific">Roseateles puraquae</name>
    <dbReference type="NCBI Taxonomy" id="431059"/>
    <lineage>
        <taxon>Bacteria</taxon>
        <taxon>Pseudomonadati</taxon>
        <taxon>Pseudomonadota</taxon>
        <taxon>Betaproteobacteria</taxon>
        <taxon>Burkholderiales</taxon>
        <taxon>Sphaerotilaceae</taxon>
        <taxon>Roseateles</taxon>
    </lineage>
</organism>
<dbReference type="RefSeq" id="WP_144397308.1">
    <property type="nucleotide sequence ID" value="NZ_JBCNLH010000011.1"/>
</dbReference>
<feature type="region of interest" description="Disordered" evidence="1">
    <location>
        <begin position="55"/>
        <end position="93"/>
    </location>
</feature>
<accession>A0A254N6X7</accession>
<proteinExistence type="predicted"/>
<evidence type="ECO:0000313" key="3">
    <source>
        <dbReference type="EMBL" id="OWR02562.1"/>
    </source>
</evidence>
<dbReference type="Proteomes" id="UP000197446">
    <property type="component" value="Unassembled WGS sequence"/>
</dbReference>
<gene>
    <name evidence="3" type="ORF">CDO81_19115</name>
</gene>
<keyword evidence="4" id="KW-1185">Reference proteome</keyword>
<dbReference type="AlphaFoldDB" id="A0A254N6X7"/>
<sequence>MKHLMPATLLLAVTAAFAQPPEGPPPGGERRGPPPEALAACKTAKAGADCSFAQGERTTKGSCWAPEGKPLACRPKDMPPPPAGGASAPPPKR</sequence>
<feature type="signal peptide" evidence="2">
    <location>
        <begin position="1"/>
        <end position="18"/>
    </location>
</feature>
<evidence type="ECO:0000256" key="2">
    <source>
        <dbReference type="SAM" id="SignalP"/>
    </source>
</evidence>
<evidence type="ECO:0000256" key="1">
    <source>
        <dbReference type="SAM" id="MobiDB-lite"/>
    </source>
</evidence>
<protein>
    <submittedName>
        <fullName evidence="3">Uncharacterized protein</fullName>
    </submittedName>
</protein>
<name>A0A254N6X7_9BURK</name>